<protein>
    <submittedName>
        <fullName evidence="6">LysR family transcriptional regulator</fullName>
    </submittedName>
</protein>
<keyword evidence="2" id="KW-0805">Transcription regulation</keyword>
<feature type="domain" description="HTH lysR-type" evidence="5">
    <location>
        <begin position="28"/>
        <end position="70"/>
    </location>
</feature>
<reference evidence="6" key="1">
    <citation type="submission" date="2022-11" db="EMBL/GenBank/DDBJ databases">
        <title>Marinomonas sp. nov., isolated from marine algae.</title>
        <authorList>
            <person name="Choi D.G."/>
            <person name="Kim J.M."/>
            <person name="Lee J.K."/>
            <person name="Baek J.H."/>
            <person name="Jeon C.O."/>
        </authorList>
    </citation>
    <scope>NUCLEOTIDE SEQUENCE</scope>
    <source>
        <strain evidence="6">KJ51-3</strain>
    </source>
</reference>
<keyword evidence="3" id="KW-0238">DNA-binding</keyword>
<dbReference type="InterPro" id="IPR036390">
    <property type="entry name" value="WH_DNA-bd_sf"/>
</dbReference>
<sequence>MSLGIKALDLQLRYLIEKIMHLDDILKLDIKLLVAFVTIMEEGSVSRAAERLNVTQPALSKSLQRLRESL</sequence>
<dbReference type="InterPro" id="IPR000847">
    <property type="entry name" value="LysR_HTH_N"/>
</dbReference>
<dbReference type="InterPro" id="IPR050389">
    <property type="entry name" value="LysR-type_TF"/>
</dbReference>
<evidence type="ECO:0000256" key="1">
    <source>
        <dbReference type="ARBA" id="ARBA00009437"/>
    </source>
</evidence>
<dbReference type="Gene3D" id="1.10.10.10">
    <property type="entry name" value="Winged helix-like DNA-binding domain superfamily/Winged helix DNA-binding domain"/>
    <property type="match status" value="1"/>
</dbReference>
<dbReference type="PROSITE" id="PS50931">
    <property type="entry name" value="HTH_LYSR"/>
    <property type="match status" value="1"/>
</dbReference>
<comment type="caution">
    <text evidence="6">The sequence shown here is derived from an EMBL/GenBank/DDBJ whole genome shotgun (WGS) entry which is preliminary data.</text>
</comment>
<proteinExistence type="inferred from homology"/>
<evidence type="ECO:0000259" key="5">
    <source>
        <dbReference type="PROSITE" id="PS50931"/>
    </source>
</evidence>
<dbReference type="PRINTS" id="PR00039">
    <property type="entry name" value="HTHLYSR"/>
</dbReference>
<dbReference type="InterPro" id="IPR036388">
    <property type="entry name" value="WH-like_DNA-bd_sf"/>
</dbReference>
<dbReference type="RefSeq" id="WP_265220231.1">
    <property type="nucleotide sequence ID" value="NZ_JAPEUL010000009.1"/>
</dbReference>
<dbReference type="SUPFAM" id="SSF46785">
    <property type="entry name" value="Winged helix' DNA-binding domain"/>
    <property type="match status" value="1"/>
</dbReference>
<name>A0ABT3KK47_9GAMM</name>
<organism evidence="6 7">
    <name type="scientific">Marinomonas rhodophyticola</name>
    <dbReference type="NCBI Taxonomy" id="2992803"/>
    <lineage>
        <taxon>Bacteria</taxon>
        <taxon>Pseudomonadati</taxon>
        <taxon>Pseudomonadota</taxon>
        <taxon>Gammaproteobacteria</taxon>
        <taxon>Oceanospirillales</taxon>
        <taxon>Oceanospirillaceae</taxon>
        <taxon>Marinomonas</taxon>
    </lineage>
</organism>
<evidence type="ECO:0000256" key="4">
    <source>
        <dbReference type="ARBA" id="ARBA00023163"/>
    </source>
</evidence>
<dbReference type="EMBL" id="JAPEUL010000009">
    <property type="protein sequence ID" value="MCW4630911.1"/>
    <property type="molecule type" value="Genomic_DNA"/>
</dbReference>
<keyword evidence="4" id="KW-0804">Transcription</keyword>
<dbReference type="Proteomes" id="UP001431181">
    <property type="component" value="Unassembled WGS sequence"/>
</dbReference>
<evidence type="ECO:0000313" key="6">
    <source>
        <dbReference type="EMBL" id="MCW4630911.1"/>
    </source>
</evidence>
<comment type="similarity">
    <text evidence="1">Belongs to the LysR transcriptional regulatory family.</text>
</comment>
<dbReference type="PANTHER" id="PTHR30118:SF15">
    <property type="entry name" value="TRANSCRIPTIONAL REGULATORY PROTEIN"/>
    <property type="match status" value="1"/>
</dbReference>
<evidence type="ECO:0000256" key="2">
    <source>
        <dbReference type="ARBA" id="ARBA00023015"/>
    </source>
</evidence>
<gene>
    <name evidence="6" type="ORF">ONZ52_19085</name>
</gene>
<evidence type="ECO:0000256" key="3">
    <source>
        <dbReference type="ARBA" id="ARBA00023125"/>
    </source>
</evidence>
<dbReference type="PANTHER" id="PTHR30118">
    <property type="entry name" value="HTH-TYPE TRANSCRIPTIONAL REGULATOR LEUO-RELATED"/>
    <property type="match status" value="1"/>
</dbReference>
<dbReference type="Pfam" id="PF00126">
    <property type="entry name" value="HTH_1"/>
    <property type="match status" value="1"/>
</dbReference>
<evidence type="ECO:0000313" key="7">
    <source>
        <dbReference type="Proteomes" id="UP001431181"/>
    </source>
</evidence>
<keyword evidence="7" id="KW-1185">Reference proteome</keyword>
<accession>A0ABT3KK47</accession>